<proteinExistence type="predicted"/>
<evidence type="ECO:0000259" key="2">
    <source>
        <dbReference type="PROSITE" id="PS50181"/>
    </source>
</evidence>
<dbReference type="PROSITE" id="PS50181">
    <property type="entry name" value="FBOX"/>
    <property type="match status" value="1"/>
</dbReference>
<evidence type="ECO:0000313" key="4">
    <source>
        <dbReference type="Proteomes" id="UP001309876"/>
    </source>
</evidence>
<feature type="region of interest" description="Disordered" evidence="1">
    <location>
        <begin position="520"/>
        <end position="548"/>
    </location>
</feature>
<reference evidence="3 4" key="1">
    <citation type="submission" date="2023-08" db="EMBL/GenBank/DDBJ databases">
        <title>Black Yeasts Isolated from many extreme environments.</title>
        <authorList>
            <person name="Coleine C."/>
            <person name="Stajich J.E."/>
            <person name="Selbmann L."/>
        </authorList>
    </citation>
    <scope>NUCLEOTIDE SEQUENCE [LARGE SCALE GENOMIC DNA]</scope>
    <source>
        <strain evidence="3 4">CCFEE 5910</strain>
    </source>
</reference>
<organism evidence="3 4">
    <name type="scientific">Lithohypha guttulata</name>
    <dbReference type="NCBI Taxonomy" id="1690604"/>
    <lineage>
        <taxon>Eukaryota</taxon>
        <taxon>Fungi</taxon>
        <taxon>Dikarya</taxon>
        <taxon>Ascomycota</taxon>
        <taxon>Pezizomycotina</taxon>
        <taxon>Eurotiomycetes</taxon>
        <taxon>Chaetothyriomycetidae</taxon>
        <taxon>Chaetothyriales</taxon>
        <taxon>Trichomeriaceae</taxon>
        <taxon>Lithohypha</taxon>
    </lineage>
</organism>
<comment type="caution">
    <text evidence="3">The sequence shown here is derived from an EMBL/GenBank/DDBJ whole genome shotgun (WGS) entry which is preliminary data.</text>
</comment>
<feature type="domain" description="F-box" evidence="2">
    <location>
        <begin position="9"/>
        <end position="54"/>
    </location>
</feature>
<dbReference type="EMBL" id="JAVRRJ010000001">
    <property type="protein sequence ID" value="KAK5091367.1"/>
    <property type="molecule type" value="Genomic_DNA"/>
</dbReference>
<sequence>MEATLLQPAASLPSLPDELINQILDSLTNKDLKALRLTARRLLDSTTARIFKHFKLYPHQRSFERLDRICTTPRLQPLITRLTYDASYVLLTEGMHGSIQWLWKHDTSDDGFGANKKKNLKHADFLNNQTIYSNRAIDNLWQLTRLESALARLPHLQSVVVVDPIPEELSRHGDIVLDELPDFYAKLVEEMCGCDPTLLAQLHLDEGDDQISSSYAHTVLLAAQKLVHPLRSLTLLETRWEHLLQGSSTNLSHVLGAALCNLTSLKIVSADGMPDYTGRELTDRLSYRLGNVQDRSMFQPDQQERDYYEPVSAQLTFSSSLRDLMLKDLVCTSTEMKRILLHCAVSLESLYIHSLTITPEERDGPRSCLVDLIKWMQQNLNLKNIVLEGKLTNCGMQDWRIDHNHKAQERCPTPIDDEVGETTNLSNQVEQFILQTDSHLCPLNHLTIEPGHFDFRREFQETPVPHDLIDLAWTGNENFRIVYDAQRYDRQMLRQSYDSPVYGSESLVEVEDEFGVDQLWREEDSDGLDEDDRDEADADAWDEDGFPY</sequence>
<accession>A0AAN7YFA7</accession>
<gene>
    <name evidence="3" type="ORF">LTR05_001550</name>
</gene>
<keyword evidence="4" id="KW-1185">Reference proteome</keyword>
<evidence type="ECO:0000256" key="1">
    <source>
        <dbReference type="SAM" id="MobiDB-lite"/>
    </source>
</evidence>
<feature type="compositionally biased region" description="Acidic residues" evidence="1">
    <location>
        <begin position="523"/>
        <end position="548"/>
    </location>
</feature>
<dbReference type="InterPro" id="IPR001810">
    <property type="entry name" value="F-box_dom"/>
</dbReference>
<name>A0AAN7YFA7_9EURO</name>
<evidence type="ECO:0000313" key="3">
    <source>
        <dbReference type="EMBL" id="KAK5091367.1"/>
    </source>
</evidence>
<dbReference type="AlphaFoldDB" id="A0AAN7YFA7"/>
<dbReference type="Pfam" id="PF00646">
    <property type="entry name" value="F-box"/>
    <property type="match status" value="1"/>
</dbReference>
<protein>
    <recommendedName>
        <fullName evidence="2">F-box domain-containing protein</fullName>
    </recommendedName>
</protein>
<dbReference type="Proteomes" id="UP001309876">
    <property type="component" value="Unassembled WGS sequence"/>
</dbReference>